<evidence type="ECO:0000259" key="1">
    <source>
        <dbReference type="Pfam" id="PF18733"/>
    </source>
</evidence>
<evidence type="ECO:0000313" key="3">
    <source>
        <dbReference type="Proteomes" id="UP000027855"/>
    </source>
</evidence>
<dbReference type="Proteomes" id="UP000027855">
    <property type="component" value="Unassembled WGS sequence"/>
</dbReference>
<dbReference type="RefSeq" id="WP_009664121.1">
    <property type="nucleotide sequence ID" value="NZ_CP145864.1"/>
</dbReference>
<protein>
    <recommendedName>
        <fullName evidence="1">LA2681-like HEPN domain-containing protein</fullName>
    </recommendedName>
</protein>
<evidence type="ECO:0000313" key="2">
    <source>
        <dbReference type="EMBL" id="KEO46760.1"/>
    </source>
</evidence>
<dbReference type="Pfam" id="PF18733">
    <property type="entry name" value="HEPN_LA2681"/>
    <property type="match status" value="1"/>
</dbReference>
<gene>
    <name evidence="2" type="ORF">DL07_08575</name>
</gene>
<dbReference type="AlphaFoldDB" id="A0A074ISJ5"/>
<reference evidence="2 3" key="1">
    <citation type="submission" date="2014-04" db="EMBL/GenBank/DDBJ databases">
        <title>Variable characteristics of bacteriocin-producing Streptococcus salivarius strains isolated from Malaysian subjects.</title>
        <authorList>
            <person name="Philip K."/>
            <person name="Barbour A."/>
        </authorList>
    </citation>
    <scope>NUCLEOTIDE SEQUENCE [LARGE SCALE GENOMIC DNA]</scope>
    <source>
        <strain evidence="2 3">NU10</strain>
    </source>
</reference>
<dbReference type="EMBL" id="JJMT01000004">
    <property type="protein sequence ID" value="KEO46760.1"/>
    <property type="molecule type" value="Genomic_DNA"/>
</dbReference>
<dbReference type="SUPFAM" id="SSF48452">
    <property type="entry name" value="TPR-like"/>
    <property type="match status" value="1"/>
</dbReference>
<sequence length="496" mass="58432">MLTNNPINHSVLKLSMDFDNAFKHKNIEEIYRLIEFGKNMENTIDDISKIQLFYSIGTAYADIFELSDNLVFNIDTDFTVQQIYYLRKAIEISNNVDINSENSRFVFPLLCSLYTNYANLLDACGRKQLAIKMYCKCIQINPRFTMASGNLAICLDHYRNFLNDNEHLHFIKKIKNLIETSITVSDPNRVDYAEKRFIELYEQYLNYKDLDECSCKTIDYNPNSQKYREWCWNNGLYLNPLNDLQADDINRYDDNLLLPSLLFQSDKDLNKYISMFNQIKQEYVYARYLCFNSIEIDSVHYADENVYLIDCLDYVQYSIRVEGLKASFKTLYSLLDKVAMFINEYYSLKIKTRQVNFHSIWRSNSDLNKMLDKNIGLSSIFWIEKDFDNGDNSLTANPNSKRLKIIRNYLEHRFTNITLNIFNGSEDNEDNNETRLYLTEFELQEFALDLLNLVREVIFSLKNAIQISENEKQSTISSEVALIPINYEEVDSEDKL</sequence>
<organism evidence="2 3">
    <name type="scientific">Streptococcus salivarius</name>
    <dbReference type="NCBI Taxonomy" id="1304"/>
    <lineage>
        <taxon>Bacteria</taxon>
        <taxon>Bacillati</taxon>
        <taxon>Bacillota</taxon>
        <taxon>Bacilli</taxon>
        <taxon>Lactobacillales</taxon>
        <taxon>Streptococcaceae</taxon>
        <taxon>Streptococcus</taxon>
    </lineage>
</organism>
<accession>A0A074ISJ5</accession>
<name>A0A074ISJ5_STRSL</name>
<feature type="domain" description="LA2681-like HEPN" evidence="1">
    <location>
        <begin position="265"/>
        <end position="467"/>
    </location>
</feature>
<dbReference type="InterPro" id="IPR011990">
    <property type="entry name" value="TPR-like_helical_dom_sf"/>
</dbReference>
<dbReference type="InterPro" id="IPR040826">
    <property type="entry name" value="HEPN_LA2681"/>
</dbReference>
<dbReference type="Gene3D" id="1.25.40.10">
    <property type="entry name" value="Tetratricopeptide repeat domain"/>
    <property type="match status" value="1"/>
</dbReference>
<comment type="caution">
    <text evidence="2">The sequence shown here is derived from an EMBL/GenBank/DDBJ whole genome shotgun (WGS) entry which is preliminary data.</text>
</comment>
<proteinExistence type="predicted"/>